<sequence length="251" mass="27086">MRRAAKTRKFPAEMDDPSTSDPARGATASEAERPAAGRAGAAGGLAGAAEIGAEIGTPPGAEAAVESDVDLMRRMARDEDREAFALLFTRYAGRVKAYLMRGGAPADVADEASQDVMVSVWRRAALYDSSKAGVSTWIFAIARNRRIDILRRETRAAPDPDDPLFQPDAPEDPETSAAAADRDAQVREAMRALGEDQRDVVRMAFFVGMTQVEIAEALDVPLGTVKSRMRLALGRLRTALGDEFAEELFDD</sequence>
<evidence type="ECO:0000256" key="4">
    <source>
        <dbReference type="ARBA" id="ARBA00023125"/>
    </source>
</evidence>
<dbReference type="EMBL" id="FNMZ01000015">
    <property type="protein sequence ID" value="SDX96117.1"/>
    <property type="molecule type" value="Genomic_DNA"/>
</dbReference>
<dbReference type="GO" id="GO:0003677">
    <property type="term" value="F:DNA binding"/>
    <property type="evidence" value="ECO:0007669"/>
    <property type="project" value="UniProtKB-KW"/>
</dbReference>
<dbReference type="SUPFAM" id="SSF88946">
    <property type="entry name" value="Sigma2 domain of RNA polymerase sigma factors"/>
    <property type="match status" value="1"/>
</dbReference>
<evidence type="ECO:0000313" key="10">
    <source>
        <dbReference type="Proteomes" id="UP000199118"/>
    </source>
</evidence>
<dbReference type="CDD" id="cd06171">
    <property type="entry name" value="Sigma70_r4"/>
    <property type="match status" value="1"/>
</dbReference>
<dbReference type="GO" id="GO:0006352">
    <property type="term" value="P:DNA-templated transcription initiation"/>
    <property type="evidence" value="ECO:0007669"/>
    <property type="project" value="InterPro"/>
</dbReference>
<dbReference type="InterPro" id="IPR013324">
    <property type="entry name" value="RNA_pol_sigma_r3/r4-like"/>
</dbReference>
<dbReference type="Gene3D" id="1.10.1740.10">
    <property type="match status" value="1"/>
</dbReference>
<evidence type="ECO:0000313" key="9">
    <source>
        <dbReference type="EMBL" id="SDX96117.1"/>
    </source>
</evidence>
<evidence type="ECO:0000256" key="6">
    <source>
        <dbReference type="SAM" id="MobiDB-lite"/>
    </source>
</evidence>
<protein>
    <submittedName>
        <fullName evidence="9">RNA polymerase sigma-70 factor, ECF subfamily</fullName>
    </submittedName>
</protein>
<dbReference type="Pfam" id="PF04542">
    <property type="entry name" value="Sigma70_r2"/>
    <property type="match status" value="1"/>
</dbReference>
<keyword evidence="3" id="KW-0731">Sigma factor</keyword>
<dbReference type="InterPro" id="IPR036388">
    <property type="entry name" value="WH-like_DNA-bd_sf"/>
</dbReference>
<evidence type="ECO:0000259" key="7">
    <source>
        <dbReference type="Pfam" id="PF04542"/>
    </source>
</evidence>
<dbReference type="NCBIfam" id="TIGR02937">
    <property type="entry name" value="sigma70-ECF"/>
    <property type="match status" value="1"/>
</dbReference>
<keyword evidence="5" id="KW-0804">Transcription</keyword>
<comment type="similarity">
    <text evidence="1">Belongs to the sigma-70 factor family. ECF subfamily.</text>
</comment>
<dbReference type="InterPro" id="IPR013325">
    <property type="entry name" value="RNA_pol_sigma_r2"/>
</dbReference>
<dbReference type="SUPFAM" id="SSF88659">
    <property type="entry name" value="Sigma3 and sigma4 domains of RNA polymerase sigma factors"/>
    <property type="match status" value="1"/>
</dbReference>
<keyword evidence="4" id="KW-0238">DNA-binding</keyword>
<proteinExistence type="inferred from homology"/>
<reference evidence="9 10" key="1">
    <citation type="submission" date="2016-10" db="EMBL/GenBank/DDBJ databases">
        <authorList>
            <person name="de Groot N.N."/>
        </authorList>
    </citation>
    <scope>NUCLEOTIDE SEQUENCE [LARGE SCALE GENOMIC DNA]</scope>
    <source>
        <strain evidence="9 10">DSM 17890</strain>
    </source>
</reference>
<accession>A0A1H3FZ99</accession>
<feature type="region of interest" description="Disordered" evidence="6">
    <location>
        <begin position="156"/>
        <end position="182"/>
    </location>
</feature>
<organism evidence="9 10">
    <name type="scientific">Albimonas donghaensis</name>
    <dbReference type="NCBI Taxonomy" id="356660"/>
    <lineage>
        <taxon>Bacteria</taxon>
        <taxon>Pseudomonadati</taxon>
        <taxon>Pseudomonadota</taxon>
        <taxon>Alphaproteobacteria</taxon>
        <taxon>Rhodobacterales</taxon>
        <taxon>Paracoccaceae</taxon>
        <taxon>Albimonas</taxon>
    </lineage>
</organism>
<dbReference type="InterPro" id="IPR014284">
    <property type="entry name" value="RNA_pol_sigma-70_dom"/>
</dbReference>
<evidence type="ECO:0000256" key="1">
    <source>
        <dbReference type="ARBA" id="ARBA00010641"/>
    </source>
</evidence>
<name>A0A1H3FZ99_9RHOB</name>
<dbReference type="Pfam" id="PF04545">
    <property type="entry name" value="Sigma70_r4"/>
    <property type="match status" value="1"/>
</dbReference>
<dbReference type="PANTHER" id="PTHR43133">
    <property type="entry name" value="RNA POLYMERASE ECF-TYPE SIGMA FACTO"/>
    <property type="match status" value="1"/>
</dbReference>
<dbReference type="PANTHER" id="PTHR43133:SF62">
    <property type="entry name" value="RNA POLYMERASE SIGMA FACTOR SIGZ"/>
    <property type="match status" value="1"/>
</dbReference>
<feature type="domain" description="RNA polymerase sigma-70 region 2" evidence="7">
    <location>
        <begin position="87"/>
        <end position="155"/>
    </location>
</feature>
<keyword evidence="10" id="KW-1185">Reference proteome</keyword>
<feature type="region of interest" description="Disordered" evidence="6">
    <location>
        <begin position="1"/>
        <end position="41"/>
    </location>
</feature>
<gene>
    <name evidence="9" type="ORF">SAMN05444336_11522</name>
</gene>
<feature type="domain" description="RNA polymerase sigma-70 region 4" evidence="8">
    <location>
        <begin position="189"/>
        <end position="237"/>
    </location>
</feature>
<dbReference type="InterPro" id="IPR007630">
    <property type="entry name" value="RNA_pol_sigma70_r4"/>
</dbReference>
<evidence type="ECO:0000256" key="3">
    <source>
        <dbReference type="ARBA" id="ARBA00023082"/>
    </source>
</evidence>
<keyword evidence="2" id="KW-0805">Transcription regulation</keyword>
<dbReference type="GO" id="GO:0016987">
    <property type="term" value="F:sigma factor activity"/>
    <property type="evidence" value="ECO:0007669"/>
    <property type="project" value="UniProtKB-KW"/>
</dbReference>
<dbReference type="InterPro" id="IPR007627">
    <property type="entry name" value="RNA_pol_sigma70_r2"/>
</dbReference>
<evidence type="ECO:0000256" key="2">
    <source>
        <dbReference type="ARBA" id="ARBA00023015"/>
    </source>
</evidence>
<evidence type="ECO:0000259" key="8">
    <source>
        <dbReference type="Pfam" id="PF04545"/>
    </source>
</evidence>
<dbReference type="AlphaFoldDB" id="A0A1H3FZ99"/>
<dbReference type="InterPro" id="IPR039425">
    <property type="entry name" value="RNA_pol_sigma-70-like"/>
</dbReference>
<dbReference type="Gene3D" id="1.10.10.10">
    <property type="entry name" value="Winged helix-like DNA-binding domain superfamily/Winged helix DNA-binding domain"/>
    <property type="match status" value="1"/>
</dbReference>
<dbReference type="Proteomes" id="UP000199118">
    <property type="component" value="Unassembled WGS sequence"/>
</dbReference>
<dbReference type="STRING" id="356660.SAMN05444336_11522"/>
<evidence type="ECO:0000256" key="5">
    <source>
        <dbReference type="ARBA" id="ARBA00023163"/>
    </source>
</evidence>